<dbReference type="GO" id="GO:0045333">
    <property type="term" value="P:cellular respiration"/>
    <property type="evidence" value="ECO:0007669"/>
    <property type="project" value="UniProtKB-ARBA"/>
</dbReference>
<dbReference type="CDD" id="cd03375">
    <property type="entry name" value="TPP_OGFOR"/>
    <property type="match status" value="1"/>
</dbReference>
<sequence>MAIVFEKTKGLTDKPFHYCPGCTHGIIHRLVGEVLEELGVLGDTIGVAPVGCAVFAYDYFNVDMQEAAHGRAPAVATGIKRVHPNKVVFTYQGDGDLASIGAGEIVHAAVRGEKITTIFVNNAIYGMTGGQMAPTTLVGQKATTAPYGRDENHAGKPIRMAEMLATIDGAKFVERVSVHDPANIRKAKKAIKSAFELQLSGKGFGIVEVLSTCPTNWGTTPVEALNWLKENMIPYFPLGNLRKPEEVE</sequence>
<dbReference type="PANTHER" id="PTHR48084">
    <property type="entry name" value="2-OXOGLUTARATE OXIDOREDUCTASE SUBUNIT KORB-RELATED"/>
    <property type="match status" value="1"/>
</dbReference>
<evidence type="ECO:0000259" key="2">
    <source>
        <dbReference type="Pfam" id="PF02775"/>
    </source>
</evidence>
<accession>A0A1H3QA51</accession>
<dbReference type="STRING" id="415015.SAMN05660462_01843"/>
<dbReference type="GO" id="GO:0030976">
    <property type="term" value="F:thiamine pyrophosphate binding"/>
    <property type="evidence" value="ECO:0007669"/>
    <property type="project" value="InterPro"/>
</dbReference>
<evidence type="ECO:0000313" key="4">
    <source>
        <dbReference type="Proteomes" id="UP000198625"/>
    </source>
</evidence>
<dbReference type="AlphaFoldDB" id="A0A1H3QA51"/>
<dbReference type="InterPro" id="IPR051457">
    <property type="entry name" value="2-oxoacid:Fd_oxidoreductase"/>
</dbReference>
<keyword evidence="1" id="KW-0560">Oxidoreductase</keyword>
<dbReference type="Gene3D" id="3.40.50.970">
    <property type="match status" value="1"/>
</dbReference>
<dbReference type="EMBL" id="FNQE01000019">
    <property type="protein sequence ID" value="SDZ09958.1"/>
    <property type="molecule type" value="Genomic_DNA"/>
</dbReference>
<dbReference type="InterPro" id="IPR011766">
    <property type="entry name" value="TPP_enzyme_TPP-bd"/>
</dbReference>
<reference evidence="3 4" key="1">
    <citation type="submission" date="2016-10" db="EMBL/GenBank/DDBJ databases">
        <authorList>
            <person name="de Groot N.N."/>
        </authorList>
    </citation>
    <scope>NUCLEOTIDE SEQUENCE [LARGE SCALE GENOMIC DNA]</scope>
    <source>
        <strain evidence="3 4">DSM 21650</strain>
    </source>
</reference>
<feature type="domain" description="Thiamine pyrophosphate enzyme TPP-binding" evidence="2">
    <location>
        <begin position="61"/>
        <end position="208"/>
    </location>
</feature>
<keyword evidence="4" id="KW-1185">Reference proteome</keyword>
<name>A0A1H3QA51_9FIRM</name>
<dbReference type="PANTHER" id="PTHR48084:SF3">
    <property type="entry name" value="SUBUNIT OF PYRUVATE:FLAVODOXIN OXIDOREDUCTASE"/>
    <property type="match status" value="1"/>
</dbReference>
<evidence type="ECO:0000313" key="3">
    <source>
        <dbReference type="EMBL" id="SDZ09958.1"/>
    </source>
</evidence>
<evidence type="ECO:0000256" key="1">
    <source>
        <dbReference type="ARBA" id="ARBA00023002"/>
    </source>
</evidence>
<dbReference type="GO" id="GO:0016625">
    <property type="term" value="F:oxidoreductase activity, acting on the aldehyde or oxo group of donors, iron-sulfur protein as acceptor"/>
    <property type="evidence" value="ECO:0007669"/>
    <property type="project" value="UniProtKB-ARBA"/>
</dbReference>
<organism evidence="3 4">
    <name type="scientific">Proteiniborus ethanoligenes</name>
    <dbReference type="NCBI Taxonomy" id="415015"/>
    <lineage>
        <taxon>Bacteria</taxon>
        <taxon>Bacillati</taxon>
        <taxon>Bacillota</taxon>
        <taxon>Clostridia</taxon>
        <taxon>Eubacteriales</taxon>
        <taxon>Proteiniborus</taxon>
    </lineage>
</organism>
<dbReference type="InterPro" id="IPR029061">
    <property type="entry name" value="THDP-binding"/>
</dbReference>
<dbReference type="Pfam" id="PF02775">
    <property type="entry name" value="TPP_enzyme_C"/>
    <property type="match status" value="1"/>
</dbReference>
<dbReference type="OrthoDB" id="9775140at2"/>
<gene>
    <name evidence="3" type="ORF">SAMN05660462_01843</name>
</gene>
<proteinExistence type="predicted"/>
<dbReference type="Proteomes" id="UP000198625">
    <property type="component" value="Unassembled WGS sequence"/>
</dbReference>
<dbReference type="SUPFAM" id="SSF52518">
    <property type="entry name" value="Thiamin diphosphate-binding fold (THDP-binding)"/>
    <property type="match status" value="1"/>
</dbReference>
<protein>
    <submittedName>
        <fullName evidence="3">2-oxoglutarate ferredoxin oxidoreductase subunit beta</fullName>
    </submittedName>
</protein>
<dbReference type="RefSeq" id="WP_091730195.1">
    <property type="nucleotide sequence ID" value="NZ_FNQE01000019.1"/>
</dbReference>